<dbReference type="AlphaFoldDB" id="A0A5C4MKK7"/>
<dbReference type="EMBL" id="VDFU01000038">
    <property type="protein sequence ID" value="TNC46260.1"/>
    <property type="molecule type" value="Genomic_DNA"/>
</dbReference>
<evidence type="ECO:0000259" key="1">
    <source>
        <dbReference type="Pfam" id="PF20282"/>
    </source>
</evidence>
<evidence type="ECO:0000313" key="2">
    <source>
        <dbReference type="EMBL" id="TNC46260.1"/>
    </source>
</evidence>
<gene>
    <name evidence="2" type="ORF">FHG66_19145</name>
</gene>
<dbReference type="InterPro" id="IPR046914">
    <property type="entry name" value="ABC-3C_CTD6"/>
</dbReference>
<dbReference type="RefSeq" id="WP_139078657.1">
    <property type="nucleotide sequence ID" value="NZ_VDFU01000038.1"/>
</dbReference>
<sequence>MNLAPIVKLIRAYDATEWEIFISEWQKGLSGYASVKRLGGAGDLGRDVIGLVNADACQGVWDNYQCKHYEVPLATPKACEDAGKIIYHAFRGQFTPPRKCSFVAPRGPTTELRDLLLNPDKFKAEVIATWDTRVAGRVVAGERHVLVGALKVYVEAYDFTSFSYATIDEILDDHRKTTYWASRFGGALPPAPGGVTPSAIAPSEAVYVDKLLEVYSEQAGNVITCVADLNAHDQWRDDLQKQRVRFYDAEAFMAHYRDQTEPGTIEDFAEQIHDAIEPAIAAESVAFSRLTAALTAAAQTTPASILTPSAKVRVKQGVCHQLANNDPPYRVCWKA</sequence>
<proteinExistence type="predicted"/>
<dbReference type="OrthoDB" id="3242664at2"/>
<dbReference type="Pfam" id="PF20282">
    <property type="entry name" value="CTD6"/>
    <property type="match status" value="1"/>
</dbReference>
<reference evidence="2 3" key="1">
    <citation type="submission" date="2019-06" db="EMBL/GenBank/DDBJ databases">
        <title>YIM 131921 draft genome.</title>
        <authorList>
            <person name="Jiang L."/>
        </authorList>
    </citation>
    <scope>NUCLEOTIDE SEQUENCE [LARGE SCALE GENOMIC DNA]</scope>
    <source>
        <strain evidence="2 3">YIM 131921</strain>
    </source>
</reference>
<organism evidence="2 3">
    <name type="scientific">Rubellimicrobium rubrum</name>
    <dbReference type="NCBI Taxonomy" id="2585369"/>
    <lineage>
        <taxon>Bacteria</taxon>
        <taxon>Pseudomonadati</taxon>
        <taxon>Pseudomonadota</taxon>
        <taxon>Alphaproteobacteria</taxon>
        <taxon>Rhodobacterales</taxon>
        <taxon>Roseobacteraceae</taxon>
        <taxon>Rubellimicrobium</taxon>
    </lineage>
</organism>
<protein>
    <recommendedName>
        <fullName evidence="1">ABC-three component systems C-terminal domain-containing protein</fullName>
    </recommendedName>
</protein>
<name>A0A5C4MKK7_9RHOB</name>
<accession>A0A5C4MKK7</accession>
<dbReference type="Proteomes" id="UP000305887">
    <property type="component" value="Unassembled WGS sequence"/>
</dbReference>
<comment type="caution">
    <text evidence="2">The sequence shown here is derived from an EMBL/GenBank/DDBJ whole genome shotgun (WGS) entry which is preliminary data.</text>
</comment>
<feature type="domain" description="ABC-three component systems C-terminal" evidence="1">
    <location>
        <begin position="204"/>
        <end position="326"/>
    </location>
</feature>
<keyword evidence="3" id="KW-1185">Reference proteome</keyword>
<evidence type="ECO:0000313" key="3">
    <source>
        <dbReference type="Proteomes" id="UP000305887"/>
    </source>
</evidence>